<evidence type="ECO:0000313" key="1">
    <source>
        <dbReference type="EMBL" id="SNX60180.1"/>
    </source>
</evidence>
<accession>A0A285BYA4</accession>
<dbReference type="EMBL" id="LT907782">
    <property type="protein sequence ID" value="SNX60180.1"/>
    <property type="molecule type" value="Genomic_DNA"/>
</dbReference>
<organism evidence="1 2">
    <name type="scientific">Nitrosomonas ureae</name>
    <dbReference type="NCBI Taxonomy" id="44577"/>
    <lineage>
        <taxon>Bacteria</taxon>
        <taxon>Pseudomonadati</taxon>
        <taxon>Pseudomonadota</taxon>
        <taxon>Betaproteobacteria</taxon>
        <taxon>Nitrosomonadales</taxon>
        <taxon>Nitrosomonadaceae</taxon>
        <taxon>Nitrosomonas</taxon>
    </lineage>
</organism>
<proteinExistence type="predicted"/>
<dbReference type="AlphaFoldDB" id="A0A285BYA4"/>
<reference evidence="1 2" key="1">
    <citation type="submission" date="2017-08" db="EMBL/GenBank/DDBJ databases">
        <authorList>
            <person name="de Groot N.N."/>
        </authorList>
    </citation>
    <scope>NUCLEOTIDE SEQUENCE [LARGE SCALE GENOMIC DNA]</scope>
    <source>
        <strain evidence="1 2">Nm15</strain>
    </source>
</reference>
<dbReference type="RefSeq" id="WP_231990247.1">
    <property type="nucleotide sequence ID" value="NZ_LT907782.1"/>
</dbReference>
<evidence type="ECO:0000313" key="2">
    <source>
        <dbReference type="Proteomes" id="UP000242498"/>
    </source>
</evidence>
<gene>
    <name evidence="1" type="ORF">SAMN06296273_1643</name>
</gene>
<name>A0A285BYA4_9PROT</name>
<protein>
    <submittedName>
        <fullName evidence="1">Uncharacterized protein</fullName>
    </submittedName>
</protein>
<dbReference type="Proteomes" id="UP000242498">
    <property type="component" value="Chromosome I"/>
</dbReference>
<sequence>MRYRRADVKGGTNFFTVNLTQRHPFHIDAFVVLPDHLSVIEFRTNPKKIRNIFD</sequence>